<evidence type="ECO:0000313" key="2">
    <source>
        <dbReference type="Proteomes" id="UP000006681"/>
    </source>
</evidence>
<name>E1QRC0_VULDI</name>
<dbReference type="InterPro" id="IPR001753">
    <property type="entry name" value="Enoyl-CoA_hydra/iso"/>
</dbReference>
<dbReference type="KEGG" id="vdi:Vdis_1231"/>
<dbReference type="eggNOG" id="arCOG00239">
    <property type="taxonomic scope" value="Archaea"/>
</dbReference>
<dbReference type="AlphaFoldDB" id="E1QRC0"/>
<dbReference type="Proteomes" id="UP000006681">
    <property type="component" value="Chromosome"/>
</dbReference>
<reference evidence="1 2" key="1">
    <citation type="journal article" date="2010" name="Stand. Genomic Sci.">
        <title>Complete genome sequence of Vulcanisaeta distributa type strain (IC-017).</title>
        <authorList>
            <person name="Mavromatis K."/>
            <person name="Sikorski J."/>
            <person name="Pabst E."/>
            <person name="Teshima H."/>
            <person name="Lapidus A."/>
            <person name="Lucas S."/>
            <person name="Nolan M."/>
            <person name="Glavina Del Rio T."/>
            <person name="Cheng J.F."/>
            <person name="Bruce D."/>
            <person name="Goodwin L."/>
            <person name="Pitluck S."/>
            <person name="Liolios K."/>
            <person name="Ivanova N."/>
            <person name="Mikhailova N."/>
            <person name="Pati A."/>
            <person name="Chen A."/>
            <person name="Palaniappan K."/>
            <person name="Land M."/>
            <person name="Hauser L."/>
            <person name="Chang Y.J."/>
            <person name="Jeffries C.D."/>
            <person name="Rohde M."/>
            <person name="Spring S."/>
            <person name="Goker M."/>
            <person name="Wirth R."/>
            <person name="Woyke T."/>
            <person name="Bristow J."/>
            <person name="Eisen J.A."/>
            <person name="Markowitz V."/>
            <person name="Hugenholtz P."/>
            <person name="Klenk H.P."/>
            <person name="Kyrpides N.C."/>
        </authorList>
    </citation>
    <scope>NUCLEOTIDE SEQUENCE [LARGE SCALE GENOMIC DNA]</scope>
    <source>
        <strain evidence="2">DSM 14429 / JCM 11212 / NBRC 100878 / IC-017</strain>
    </source>
</reference>
<proteinExistence type="predicted"/>
<dbReference type="PANTHER" id="PTHR11941">
    <property type="entry name" value="ENOYL-COA HYDRATASE-RELATED"/>
    <property type="match status" value="1"/>
</dbReference>
<dbReference type="PANTHER" id="PTHR11941:SF54">
    <property type="entry name" value="ENOYL-COA HYDRATASE, MITOCHONDRIAL"/>
    <property type="match status" value="1"/>
</dbReference>
<dbReference type="InterPro" id="IPR029045">
    <property type="entry name" value="ClpP/crotonase-like_dom_sf"/>
</dbReference>
<dbReference type="GeneID" id="9752163"/>
<dbReference type="Gene3D" id="3.90.226.10">
    <property type="entry name" value="2-enoyl-CoA Hydratase, Chain A, domain 1"/>
    <property type="match status" value="1"/>
</dbReference>
<keyword evidence="1" id="KW-0413">Isomerase</keyword>
<dbReference type="CDD" id="cd06558">
    <property type="entry name" value="crotonase-like"/>
    <property type="match status" value="1"/>
</dbReference>
<keyword evidence="2" id="KW-1185">Reference proteome</keyword>
<organism evidence="1 2">
    <name type="scientific">Vulcanisaeta distributa (strain DSM 14429 / JCM 11212 / NBRC 100878 / IC-017)</name>
    <dbReference type="NCBI Taxonomy" id="572478"/>
    <lineage>
        <taxon>Archaea</taxon>
        <taxon>Thermoproteota</taxon>
        <taxon>Thermoprotei</taxon>
        <taxon>Thermoproteales</taxon>
        <taxon>Thermoproteaceae</taxon>
        <taxon>Vulcanisaeta</taxon>
    </lineage>
</organism>
<protein>
    <submittedName>
        <fullName evidence="1">Enoyl-CoA hydratase/isomerase</fullName>
    </submittedName>
</protein>
<dbReference type="SUPFAM" id="SSF52096">
    <property type="entry name" value="ClpP/crotonase"/>
    <property type="match status" value="1"/>
</dbReference>
<dbReference type="STRING" id="572478.Vdis_1231"/>
<accession>E1QRC0</accession>
<dbReference type="EMBL" id="CP002100">
    <property type="protein sequence ID" value="ADN50617.1"/>
    <property type="molecule type" value="Genomic_DNA"/>
</dbReference>
<dbReference type="RefSeq" id="WP_013336342.1">
    <property type="nucleotide sequence ID" value="NC_014537.1"/>
</dbReference>
<dbReference type="OrthoDB" id="28059at2157"/>
<gene>
    <name evidence="1" type="ordered locus">Vdis_1231</name>
</gene>
<dbReference type="GO" id="GO:0006635">
    <property type="term" value="P:fatty acid beta-oxidation"/>
    <property type="evidence" value="ECO:0007669"/>
    <property type="project" value="TreeGrafter"/>
</dbReference>
<dbReference type="Pfam" id="PF00378">
    <property type="entry name" value="ECH_1"/>
    <property type="match status" value="1"/>
</dbReference>
<sequence length="257" mass="27813">MSSIQFNKIMLWNEEGIGVIAINNGPENALSLDVIMQLTTALTVANNDNGINWVVITGTGGSFFTVGIPWDSITPDYASIKELVRGIKALVSVIAVMDKPVITILNGSAMGLGMELALVSDLVIAPPDVYMCYPEGIVGIPMPLGAKVILERMPRYKAIDVLTGSPLAITEAANYGIVHIINRENLFGDAKNIIKGLRLQPPIRHQLVDWVKAGINAIDSLYLDAVVSTLMDQGRRNELLKAVKNARLKCVSKYKGT</sequence>
<dbReference type="GO" id="GO:0016853">
    <property type="term" value="F:isomerase activity"/>
    <property type="evidence" value="ECO:0007669"/>
    <property type="project" value="UniProtKB-KW"/>
</dbReference>
<dbReference type="HOGENOM" id="CLU_1092471_0_0_2"/>
<evidence type="ECO:0000313" key="1">
    <source>
        <dbReference type="EMBL" id="ADN50617.1"/>
    </source>
</evidence>
<reference evidence="2" key="2">
    <citation type="journal article" date="2010" name="Stand. Genomic Sci.">
        <title>Complete genome sequence of Vulcanisaeta distributa type strain (IC-017T).</title>
        <authorList>
            <person name="Mavromatis K."/>
            <person name="Sikorski J."/>
            <person name="Pabst E."/>
            <person name="Teshima H."/>
            <person name="Lapidus A."/>
            <person name="Lucas S."/>
            <person name="Nolan M."/>
            <person name="Glavina Del Rio T."/>
            <person name="Cheng J."/>
            <person name="Bruce D."/>
            <person name="Goodwin L."/>
            <person name="Pitluck S."/>
            <person name="Liolios K."/>
            <person name="Ivanova N."/>
            <person name="Mikhailova N."/>
            <person name="Pati A."/>
            <person name="Chen A."/>
            <person name="Palaniappan K."/>
            <person name="Land M."/>
            <person name="Hauser L."/>
            <person name="Chang Y."/>
            <person name="Jeffries C."/>
            <person name="Rohde M."/>
            <person name="Spring S."/>
            <person name="Goker M."/>
            <person name="Wirth R."/>
            <person name="Woyke T."/>
            <person name="Bristow J."/>
            <person name="Eisen J."/>
            <person name="Markowitz V."/>
            <person name="Hugenholtz P."/>
            <person name="Klenk H."/>
            <person name="Kyrpides N."/>
        </authorList>
    </citation>
    <scope>NUCLEOTIDE SEQUENCE [LARGE SCALE GENOMIC DNA]</scope>
    <source>
        <strain evidence="2">DSM 14429 / JCM 11212 / NBRC 100878 / IC-017</strain>
    </source>
</reference>